<reference evidence="2 3" key="1">
    <citation type="journal article" date="2015" name="Fungal Genet. Biol.">
        <title>Evolution of novel wood decay mechanisms in Agaricales revealed by the genome sequences of Fistulina hepatica and Cylindrobasidium torrendii.</title>
        <authorList>
            <person name="Floudas D."/>
            <person name="Held B.W."/>
            <person name="Riley R."/>
            <person name="Nagy L.G."/>
            <person name="Koehler G."/>
            <person name="Ransdell A.S."/>
            <person name="Younus H."/>
            <person name="Chow J."/>
            <person name="Chiniquy J."/>
            <person name="Lipzen A."/>
            <person name="Tritt A."/>
            <person name="Sun H."/>
            <person name="Haridas S."/>
            <person name="LaButti K."/>
            <person name="Ohm R.A."/>
            <person name="Kues U."/>
            <person name="Blanchette R.A."/>
            <person name="Grigoriev I.V."/>
            <person name="Minto R.E."/>
            <person name="Hibbett D.S."/>
        </authorList>
    </citation>
    <scope>NUCLEOTIDE SEQUENCE [LARGE SCALE GENOMIC DNA]</scope>
    <source>
        <strain evidence="2 3">ATCC 64428</strain>
    </source>
</reference>
<dbReference type="Proteomes" id="UP000054144">
    <property type="component" value="Unassembled WGS sequence"/>
</dbReference>
<proteinExistence type="predicted"/>
<name>A0A0D7A6D2_9AGAR</name>
<evidence type="ECO:0000256" key="1">
    <source>
        <dbReference type="SAM" id="MobiDB-lite"/>
    </source>
</evidence>
<accession>A0A0D7A6D2</accession>
<protein>
    <submittedName>
        <fullName evidence="2">Uncharacterized protein</fullName>
    </submittedName>
</protein>
<keyword evidence="3" id="KW-1185">Reference proteome</keyword>
<feature type="region of interest" description="Disordered" evidence="1">
    <location>
        <begin position="38"/>
        <end position="70"/>
    </location>
</feature>
<dbReference type="AlphaFoldDB" id="A0A0D7A6D2"/>
<organism evidence="2 3">
    <name type="scientific">Fistulina hepatica ATCC 64428</name>
    <dbReference type="NCBI Taxonomy" id="1128425"/>
    <lineage>
        <taxon>Eukaryota</taxon>
        <taxon>Fungi</taxon>
        <taxon>Dikarya</taxon>
        <taxon>Basidiomycota</taxon>
        <taxon>Agaricomycotina</taxon>
        <taxon>Agaricomycetes</taxon>
        <taxon>Agaricomycetidae</taxon>
        <taxon>Agaricales</taxon>
        <taxon>Fistulinaceae</taxon>
        <taxon>Fistulina</taxon>
    </lineage>
</organism>
<evidence type="ECO:0000313" key="2">
    <source>
        <dbReference type="EMBL" id="KIY46582.1"/>
    </source>
</evidence>
<sequence length="175" mass="19919">MSMKLKMREELVRMAGLSTVRINGGEVVEDDGQESIWLSNATSDHGGTKQRARERGTSSSPWGKVPSEKTTRLGTAVPSERSQRTSMFWVSEPQLAEIMGLYSKWLGWRYRVAMSLRTYRLEIDTDVVYDVKVGEFLIMPGEFRHVPLPGWSTEMKVVQSLYRLVYTLSHTKTGL</sequence>
<dbReference type="EMBL" id="KN882027">
    <property type="protein sequence ID" value="KIY46582.1"/>
    <property type="molecule type" value="Genomic_DNA"/>
</dbReference>
<evidence type="ECO:0000313" key="3">
    <source>
        <dbReference type="Proteomes" id="UP000054144"/>
    </source>
</evidence>
<gene>
    <name evidence="2" type="ORF">FISHEDRAFT_60262</name>
</gene>